<sequence>MNSYKILFILGIIFFLISCNPNTDSDPSQNGQIDGVNFTNISTEASIDQSVSNNAKQSLSQHKEITNINAVNTEKDLVIAIEVHHNERFKLAKIRKKLHKKMEKVFRDHKVQLSTDQKIVIETKQLEKQIQNRNVSKKKLEKEVKHLIKLMNEQT</sequence>
<evidence type="ECO:0000313" key="2">
    <source>
        <dbReference type="Proteomes" id="UP001519328"/>
    </source>
</evidence>
<dbReference type="InterPro" id="IPR019076">
    <property type="entry name" value="Spore_lipoprot_YhcN/YlaJ-like"/>
</dbReference>
<proteinExistence type="predicted"/>
<dbReference type="Proteomes" id="UP001519328">
    <property type="component" value="Unassembled WGS sequence"/>
</dbReference>
<dbReference type="Pfam" id="PF09580">
    <property type="entry name" value="Spore_YhcN_YlaJ"/>
    <property type="match status" value="1"/>
</dbReference>
<gene>
    <name evidence="1" type="ORF">J2Z82_001637</name>
</gene>
<protein>
    <submittedName>
        <fullName evidence="1">Preprotein translocase subunit SecF</fullName>
    </submittedName>
</protein>
<name>A0ABS4HCR0_9BACI</name>
<accession>A0ABS4HCR0</accession>
<dbReference type="PROSITE" id="PS51257">
    <property type="entry name" value="PROKAR_LIPOPROTEIN"/>
    <property type="match status" value="1"/>
</dbReference>
<dbReference type="RefSeq" id="WP_209480256.1">
    <property type="nucleotide sequence ID" value="NZ_JAGGKK010000007.1"/>
</dbReference>
<dbReference type="EMBL" id="JAGGKK010000007">
    <property type="protein sequence ID" value="MBP1948701.1"/>
    <property type="molecule type" value="Genomic_DNA"/>
</dbReference>
<reference evidence="1 2" key="1">
    <citation type="submission" date="2021-03" db="EMBL/GenBank/DDBJ databases">
        <title>Genomic Encyclopedia of Type Strains, Phase IV (KMG-IV): sequencing the most valuable type-strain genomes for metagenomic binning, comparative biology and taxonomic classification.</title>
        <authorList>
            <person name="Goeker M."/>
        </authorList>
    </citation>
    <scope>NUCLEOTIDE SEQUENCE [LARGE SCALE GENOMIC DNA]</scope>
    <source>
        <strain evidence="1 2">DSM 21085</strain>
    </source>
</reference>
<comment type="caution">
    <text evidence="1">The sequence shown here is derived from an EMBL/GenBank/DDBJ whole genome shotgun (WGS) entry which is preliminary data.</text>
</comment>
<evidence type="ECO:0000313" key="1">
    <source>
        <dbReference type="EMBL" id="MBP1948701.1"/>
    </source>
</evidence>
<keyword evidence="2" id="KW-1185">Reference proteome</keyword>
<organism evidence="1 2">
    <name type="scientific">Virgibacillus litoralis</name>
    <dbReference type="NCBI Taxonomy" id="578221"/>
    <lineage>
        <taxon>Bacteria</taxon>
        <taxon>Bacillati</taxon>
        <taxon>Bacillota</taxon>
        <taxon>Bacilli</taxon>
        <taxon>Bacillales</taxon>
        <taxon>Bacillaceae</taxon>
        <taxon>Virgibacillus</taxon>
    </lineage>
</organism>